<proteinExistence type="predicted"/>
<dbReference type="Proteomes" id="UP000013097">
    <property type="component" value="Unassembled WGS sequence"/>
</dbReference>
<dbReference type="HOGENOM" id="CLU_154368_0_0_9"/>
<evidence type="ECO:0000313" key="2">
    <source>
        <dbReference type="Proteomes" id="UP000013097"/>
    </source>
</evidence>
<dbReference type="AlphaFoldDB" id="N9Y3U1"/>
<dbReference type="EMBL" id="AGYT01000008">
    <property type="protein sequence ID" value="ENZ02507.1"/>
    <property type="molecule type" value="Genomic_DNA"/>
</dbReference>
<keyword evidence="2" id="KW-1185">Reference proteome</keyword>
<dbReference type="PATRIC" id="fig|999411.4.peg.1716"/>
<dbReference type="RefSeq" id="WP_002598243.1">
    <property type="nucleotide sequence ID" value="NZ_KB850956.1"/>
</dbReference>
<accession>N9Y3U1</accession>
<sequence length="115" mass="13232">MKYSKEYVVGQNNIKGSVDIDYFLDRGKEFEIGANKYGCAVLKNPKEAFKKLKADYKDGLRIIGKEFNLLPINQLNYKSYGTYGWQVTTGSKEEIEQAKFISSFIDIYENSFSKN</sequence>
<evidence type="ECO:0000313" key="1">
    <source>
        <dbReference type="EMBL" id="ENZ02507.1"/>
    </source>
</evidence>
<reference evidence="1 2" key="1">
    <citation type="submission" date="2013-01" db="EMBL/GenBank/DDBJ databases">
        <title>The Genome Sequence of Clostridium colicanis 209318.</title>
        <authorList>
            <consortium name="The Broad Institute Genome Sequencing Platform"/>
            <person name="Earl A."/>
            <person name="Ward D."/>
            <person name="Feldgarden M."/>
            <person name="Gevers D."/>
            <person name="Courvalin P."/>
            <person name="Lambert T."/>
            <person name="Walker B."/>
            <person name="Young S.K."/>
            <person name="Zeng Q."/>
            <person name="Gargeya S."/>
            <person name="Fitzgerald M."/>
            <person name="Haas B."/>
            <person name="Abouelleil A."/>
            <person name="Alvarado L."/>
            <person name="Arachchi H.M."/>
            <person name="Berlin A.M."/>
            <person name="Chapman S.B."/>
            <person name="Dewar J."/>
            <person name="Goldberg J."/>
            <person name="Griggs A."/>
            <person name="Gujja S."/>
            <person name="Hansen M."/>
            <person name="Howarth C."/>
            <person name="Imamovic A."/>
            <person name="Larimer J."/>
            <person name="McCowan C."/>
            <person name="Murphy C."/>
            <person name="Neiman D."/>
            <person name="Pearson M."/>
            <person name="Priest M."/>
            <person name="Roberts A."/>
            <person name="Saif S."/>
            <person name="Shea T."/>
            <person name="Sisk P."/>
            <person name="Sykes S."/>
            <person name="Wortman J."/>
            <person name="Nusbaum C."/>
            <person name="Birren B."/>
        </authorList>
    </citation>
    <scope>NUCLEOTIDE SEQUENCE [LARGE SCALE GENOMIC DNA]</scope>
    <source>
        <strain evidence="1 2">209318</strain>
    </source>
</reference>
<gene>
    <name evidence="1" type="ORF">HMPREF1092_01742</name>
</gene>
<name>N9Y3U1_9CLOT</name>
<organism evidence="1 2">
    <name type="scientific">Clostridium thermobutyricum</name>
    <dbReference type="NCBI Taxonomy" id="29372"/>
    <lineage>
        <taxon>Bacteria</taxon>
        <taxon>Bacillati</taxon>
        <taxon>Bacillota</taxon>
        <taxon>Clostridia</taxon>
        <taxon>Eubacteriales</taxon>
        <taxon>Clostridiaceae</taxon>
        <taxon>Clostridium</taxon>
    </lineage>
</organism>
<dbReference type="eggNOG" id="ENOG50336PI">
    <property type="taxonomic scope" value="Bacteria"/>
</dbReference>
<comment type="caution">
    <text evidence="1">The sequence shown here is derived from an EMBL/GenBank/DDBJ whole genome shotgun (WGS) entry which is preliminary data.</text>
</comment>
<protein>
    <submittedName>
        <fullName evidence="1">Uncharacterized protein</fullName>
    </submittedName>
</protein>